<proteinExistence type="predicted"/>
<evidence type="ECO:0000313" key="3">
    <source>
        <dbReference type="Proteomes" id="UP000663860"/>
    </source>
</evidence>
<protein>
    <submittedName>
        <fullName evidence="1">Uncharacterized protein</fullName>
    </submittedName>
</protein>
<dbReference type="EMBL" id="CAJNOE010001446">
    <property type="protein sequence ID" value="CAF1423918.1"/>
    <property type="molecule type" value="Genomic_DNA"/>
</dbReference>
<dbReference type="AlphaFoldDB" id="A0A815MJ03"/>
<dbReference type="PANTHER" id="PTHR13132">
    <property type="entry name" value="ALPHA- 1,6 -FUCOSYLTRANSFERASE"/>
    <property type="match status" value="1"/>
</dbReference>
<reference evidence="1" key="1">
    <citation type="submission" date="2021-02" db="EMBL/GenBank/DDBJ databases">
        <authorList>
            <person name="Nowell W R."/>
        </authorList>
    </citation>
    <scope>NUCLEOTIDE SEQUENCE</scope>
</reference>
<dbReference type="EMBL" id="CAJOBB010002288">
    <property type="protein sequence ID" value="CAF3955909.1"/>
    <property type="molecule type" value="Genomic_DNA"/>
</dbReference>
<dbReference type="Gene3D" id="3.40.50.11350">
    <property type="match status" value="1"/>
</dbReference>
<dbReference type="PANTHER" id="PTHR13132:SF29">
    <property type="entry name" value="ALPHA-(1,6)-FUCOSYLTRANSFERASE"/>
    <property type="match status" value="1"/>
</dbReference>
<comment type="caution">
    <text evidence="1">The sequence shown here is derived from an EMBL/GenBank/DDBJ whole genome shotgun (WGS) entry which is preliminary data.</text>
</comment>
<dbReference type="Proteomes" id="UP000663868">
    <property type="component" value="Unassembled WGS sequence"/>
</dbReference>
<evidence type="ECO:0000313" key="1">
    <source>
        <dbReference type="EMBL" id="CAF1423918.1"/>
    </source>
</evidence>
<name>A0A815MJ03_9BILA</name>
<evidence type="ECO:0000313" key="2">
    <source>
        <dbReference type="EMBL" id="CAF3955909.1"/>
    </source>
</evidence>
<dbReference type="Proteomes" id="UP000663860">
    <property type="component" value="Unassembled WGS sequence"/>
</dbReference>
<accession>A0A815MJ03</accession>
<dbReference type="GO" id="GO:0006487">
    <property type="term" value="P:protein N-linked glycosylation"/>
    <property type="evidence" value="ECO:0007669"/>
    <property type="project" value="TreeGrafter"/>
</dbReference>
<gene>
    <name evidence="1" type="ORF">IZO911_LOCUS40843</name>
    <name evidence="2" type="ORF">KXQ929_LOCUS25893</name>
</gene>
<sequence length="249" mass="28935">MDKDEPWHRFSAPALFTQALLQYTSVPLTPTAIKYWWRGQATAYILRLNTNSLAKIRQLRRDSSLHHGFTIGKNSNGLENVAVPFPLPAHSFSMHVRHGDKSSEMRLIPFREYVEEAEWFAKQNPNSFHKSAFLSSEDPSVFEEAKNITSVTFDYGLTSPNENWVWYMSKIKRMNSGPIQQLNAFGSRHETTISWLLQLFISLECDGYVGTLNSNWNRLIDELRCVWVDKCMHPYLEVGDVVDWSNYHW</sequence>
<dbReference type="GO" id="GO:0046921">
    <property type="term" value="F:alpha-(1-&gt;6)-fucosyltransferase activity"/>
    <property type="evidence" value="ECO:0007669"/>
    <property type="project" value="TreeGrafter"/>
</dbReference>
<organism evidence="1 3">
    <name type="scientific">Adineta steineri</name>
    <dbReference type="NCBI Taxonomy" id="433720"/>
    <lineage>
        <taxon>Eukaryota</taxon>
        <taxon>Metazoa</taxon>
        <taxon>Spiralia</taxon>
        <taxon>Gnathifera</taxon>
        <taxon>Rotifera</taxon>
        <taxon>Eurotatoria</taxon>
        <taxon>Bdelloidea</taxon>
        <taxon>Adinetida</taxon>
        <taxon>Adinetidae</taxon>
        <taxon>Adineta</taxon>
    </lineage>
</organism>